<dbReference type="HOGENOM" id="CLU_2684964_0_0_9"/>
<dbReference type="AlphaFoldDB" id="E6MGH5"/>
<evidence type="ECO:0000313" key="4">
    <source>
        <dbReference type="Proteomes" id="UP000004754"/>
    </source>
</evidence>
<gene>
    <name evidence="3" type="ORF">HMP0721_1108</name>
</gene>
<name>E6MGH5_9FIRM</name>
<evidence type="ECO:0000313" key="3">
    <source>
        <dbReference type="EMBL" id="EFV01715.1"/>
    </source>
</evidence>
<accession>E6MGH5</accession>
<comment type="caution">
    <text evidence="3">The sequence shown here is derived from an EMBL/GenBank/DDBJ whole genome shotgun (WGS) entry which is preliminary data.</text>
</comment>
<dbReference type="Proteomes" id="UP000004754">
    <property type="component" value="Unassembled WGS sequence"/>
</dbReference>
<feature type="transmembrane region" description="Helical" evidence="2">
    <location>
        <begin position="15"/>
        <end position="35"/>
    </location>
</feature>
<feature type="region of interest" description="Disordered" evidence="1">
    <location>
        <begin position="55"/>
        <end position="74"/>
    </location>
</feature>
<keyword evidence="4" id="KW-1185">Reference proteome</keyword>
<keyword evidence="2" id="KW-0472">Membrane</keyword>
<protein>
    <submittedName>
        <fullName evidence="3">Uncharacterized protein</fullName>
    </submittedName>
</protein>
<dbReference type="EMBL" id="AEQN01000016">
    <property type="protein sequence ID" value="EFV01715.1"/>
    <property type="molecule type" value="Genomic_DNA"/>
</dbReference>
<proteinExistence type="predicted"/>
<keyword evidence="2" id="KW-1133">Transmembrane helix</keyword>
<evidence type="ECO:0000256" key="2">
    <source>
        <dbReference type="SAM" id="Phobius"/>
    </source>
</evidence>
<evidence type="ECO:0000256" key="1">
    <source>
        <dbReference type="SAM" id="MobiDB-lite"/>
    </source>
</evidence>
<sequence>MAHIINIDNHLQSEIFFEIFIVHLLLLLPILLVSLPHFCEDKLKLILNQMVPDVNSSQSAHPQKYPPEQAGRFI</sequence>
<reference evidence="3 4" key="1">
    <citation type="submission" date="2010-12" db="EMBL/GenBank/DDBJ databases">
        <authorList>
            <person name="Muzny D."/>
            <person name="Qin X."/>
            <person name="Deng J."/>
            <person name="Jiang H."/>
            <person name="Liu Y."/>
            <person name="Qu J."/>
            <person name="Song X.-Z."/>
            <person name="Zhang L."/>
            <person name="Thornton R."/>
            <person name="Coyle M."/>
            <person name="Francisco L."/>
            <person name="Jackson L."/>
            <person name="Javaid M."/>
            <person name="Korchina V."/>
            <person name="Kovar C."/>
            <person name="Mata R."/>
            <person name="Mathew T."/>
            <person name="Ngo R."/>
            <person name="Nguyen L."/>
            <person name="Nguyen N."/>
            <person name="Okwuonu G."/>
            <person name="Ongeri F."/>
            <person name="Pham C."/>
            <person name="Simmons D."/>
            <person name="Wilczek-Boney K."/>
            <person name="Hale W."/>
            <person name="Jakkamsetti A."/>
            <person name="Pham P."/>
            <person name="Ruth R."/>
            <person name="San Lucas F."/>
            <person name="Warren J."/>
            <person name="Zhang J."/>
            <person name="Zhao Z."/>
            <person name="Zhou C."/>
            <person name="Zhu D."/>
            <person name="Lee S."/>
            <person name="Bess C."/>
            <person name="Blankenburg K."/>
            <person name="Forbes L."/>
            <person name="Fu Q."/>
            <person name="Gubbala S."/>
            <person name="Hirani K."/>
            <person name="Jayaseelan J.C."/>
            <person name="Lara F."/>
            <person name="Munidasa M."/>
            <person name="Palculict T."/>
            <person name="Patil S."/>
            <person name="Pu L.-L."/>
            <person name="Saada N."/>
            <person name="Tang L."/>
            <person name="Weissenberger G."/>
            <person name="Zhu Y."/>
            <person name="Hemphill L."/>
            <person name="Shang Y."/>
            <person name="Youmans B."/>
            <person name="Ayvaz T."/>
            <person name="Ross M."/>
            <person name="Santibanez J."/>
            <person name="Aqrawi P."/>
            <person name="Gross S."/>
            <person name="Joshi V."/>
            <person name="Fowler G."/>
            <person name="Nazareth L."/>
            <person name="Reid J."/>
            <person name="Worley K."/>
            <person name="Petrosino J."/>
            <person name="Highlander S."/>
            <person name="Gibbs R."/>
        </authorList>
    </citation>
    <scope>NUCLEOTIDE SEQUENCE [LARGE SCALE GENOMIC DNA]</scope>
    <source>
        <strain evidence="3 4">ATCC 23263</strain>
    </source>
</reference>
<organism evidence="3 4">
    <name type="scientific">Pseudoramibacter alactolyticus ATCC 23263</name>
    <dbReference type="NCBI Taxonomy" id="887929"/>
    <lineage>
        <taxon>Bacteria</taxon>
        <taxon>Bacillati</taxon>
        <taxon>Bacillota</taxon>
        <taxon>Clostridia</taxon>
        <taxon>Eubacteriales</taxon>
        <taxon>Eubacteriaceae</taxon>
        <taxon>Pseudoramibacter</taxon>
    </lineage>
</organism>
<keyword evidence="2" id="KW-0812">Transmembrane</keyword>